<dbReference type="AlphaFoldDB" id="H8GTW0"/>
<protein>
    <submittedName>
        <fullName evidence="2">Uncharacterized protein</fullName>
    </submittedName>
</protein>
<dbReference type="PATRIC" id="fig|745776.4.peg.2741"/>
<evidence type="ECO:0000313" key="3">
    <source>
        <dbReference type="Proteomes" id="UP000007575"/>
    </source>
</evidence>
<keyword evidence="1" id="KW-0812">Transmembrane</keyword>
<reference evidence="2 3" key="1">
    <citation type="journal article" date="2012" name="PLoS ONE">
        <title>Genome sequence and transcriptome analysis of the radioresistant bacterium Deinococcus gobiensis: insights into the extreme environmental adaptations.</title>
        <authorList>
            <person name="Yuan M."/>
            <person name="Chen M."/>
            <person name="Zhang W."/>
            <person name="Lu W."/>
            <person name="Wang J."/>
            <person name="Yang M."/>
            <person name="Zhao P."/>
            <person name="Tang R."/>
            <person name="Li X."/>
            <person name="Hao Y."/>
            <person name="Zhou Z."/>
            <person name="Zhan Y."/>
            <person name="Yu H."/>
            <person name="Teng C."/>
            <person name="Yan Y."/>
            <person name="Ping S."/>
            <person name="Wang Y."/>
            <person name="Lin M."/>
        </authorList>
    </citation>
    <scope>NUCLEOTIDE SEQUENCE [LARGE SCALE GENOMIC DNA]</scope>
    <source>
        <strain evidence="2 3">I-0</strain>
    </source>
</reference>
<evidence type="ECO:0000256" key="1">
    <source>
        <dbReference type="SAM" id="Phobius"/>
    </source>
</evidence>
<dbReference type="RefSeq" id="WP_014686080.1">
    <property type="nucleotide sequence ID" value="NC_017790.1"/>
</dbReference>
<evidence type="ECO:0000313" key="2">
    <source>
        <dbReference type="EMBL" id="AFD26600.1"/>
    </source>
</evidence>
<accession>H8GTW0</accession>
<name>H8GTW0_DEIGI</name>
<dbReference type="STRING" id="745776.DGo_CA2673"/>
<feature type="transmembrane region" description="Helical" evidence="1">
    <location>
        <begin position="21"/>
        <end position="45"/>
    </location>
</feature>
<keyword evidence="1" id="KW-1133">Transmembrane helix</keyword>
<sequence>MPRTAEPRGRAGLGLSPLKPALAGLNLCAVTWGLALLAGAVWLGAGLMERPGERLGAAVLAELPMTLLVVLGALVALAPLGAAYRRR</sequence>
<organism evidence="2 3">
    <name type="scientific">Deinococcus gobiensis (strain DSM 21396 / JCM 16679 / CGMCC 1.7299 / I-0)</name>
    <dbReference type="NCBI Taxonomy" id="745776"/>
    <lineage>
        <taxon>Bacteria</taxon>
        <taxon>Thermotogati</taxon>
        <taxon>Deinococcota</taxon>
        <taxon>Deinococci</taxon>
        <taxon>Deinococcales</taxon>
        <taxon>Deinococcaceae</taxon>
        <taxon>Deinococcus</taxon>
    </lineage>
</organism>
<feature type="transmembrane region" description="Helical" evidence="1">
    <location>
        <begin position="65"/>
        <end position="84"/>
    </location>
</feature>
<dbReference type="KEGG" id="dgo:DGo_CA2673"/>
<keyword evidence="1" id="KW-0472">Membrane</keyword>
<dbReference type="Proteomes" id="UP000007575">
    <property type="component" value="Chromosome"/>
</dbReference>
<proteinExistence type="predicted"/>
<keyword evidence="3" id="KW-1185">Reference proteome</keyword>
<gene>
    <name evidence="2" type="ordered locus">DGo_CA2673</name>
</gene>
<dbReference type="EMBL" id="CP002191">
    <property type="protein sequence ID" value="AFD26600.1"/>
    <property type="molecule type" value="Genomic_DNA"/>
</dbReference>
<dbReference type="HOGENOM" id="CLU_2478174_0_0_0"/>